<evidence type="ECO:0000313" key="6">
    <source>
        <dbReference type="Proteomes" id="UP000036873"/>
    </source>
</evidence>
<protein>
    <submittedName>
        <fullName evidence="5">Iron ABC transporter ATP-binding protein</fullName>
    </submittedName>
</protein>
<evidence type="ECO:0000256" key="2">
    <source>
        <dbReference type="ARBA" id="ARBA00022741"/>
    </source>
</evidence>
<evidence type="ECO:0000256" key="3">
    <source>
        <dbReference type="ARBA" id="ARBA00022840"/>
    </source>
</evidence>
<keyword evidence="3 5" id="KW-0067">ATP-binding</keyword>
<dbReference type="CDD" id="cd03214">
    <property type="entry name" value="ABC_Iron-Siderophores_B12_Hemin"/>
    <property type="match status" value="1"/>
</dbReference>
<evidence type="ECO:0000313" key="5">
    <source>
        <dbReference type="EMBL" id="KNZ40778.1"/>
    </source>
</evidence>
<dbReference type="PANTHER" id="PTHR42734">
    <property type="entry name" value="METAL TRANSPORT SYSTEM ATP-BINDING PROTEIN TM_0124-RELATED"/>
    <property type="match status" value="1"/>
</dbReference>
<dbReference type="PROSITE" id="PS00211">
    <property type="entry name" value="ABC_TRANSPORTER_1"/>
    <property type="match status" value="1"/>
</dbReference>
<accession>A0A0L6TX01</accession>
<gene>
    <name evidence="5" type="ORF">AKG39_15870</name>
</gene>
<dbReference type="InterPro" id="IPR017871">
    <property type="entry name" value="ABC_transporter-like_CS"/>
</dbReference>
<name>A0A0L6TX01_9FIRM</name>
<keyword evidence="1" id="KW-0813">Transport</keyword>
<organism evidence="5 6">
    <name type="scientific">Acetobacterium bakii</name>
    <dbReference type="NCBI Taxonomy" id="52689"/>
    <lineage>
        <taxon>Bacteria</taxon>
        <taxon>Bacillati</taxon>
        <taxon>Bacillota</taxon>
        <taxon>Clostridia</taxon>
        <taxon>Eubacteriales</taxon>
        <taxon>Eubacteriaceae</taxon>
        <taxon>Acetobacterium</taxon>
    </lineage>
</organism>
<reference evidence="6" key="1">
    <citation type="submission" date="2015-07" db="EMBL/GenBank/DDBJ databases">
        <title>Draft genome sequence of Acetobacterium bakii DSM 8293, a potential psychrophilic chemical producer through syngas fermentation.</title>
        <authorList>
            <person name="Song Y."/>
            <person name="Hwang S."/>
            <person name="Cho B.-K."/>
        </authorList>
    </citation>
    <scope>NUCLEOTIDE SEQUENCE [LARGE SCALE GENOMIC DNA]</scope>
    <source>
        <strain evidence="6">DSM 8239</strain>
    </source>
</reference>
<dbReference type="GO" id="GO:0016887">
    <property type="term" value="F:ATP hydrolysis activity"/>
    <property type="evidence" value="ECO:0007669"/>
    <property type="project" value="InterPro"/>
</dbReference>
<keyword evidence="6" id="KW-1185">Reference proteome</keyword>
<evidence type="ECO:0000256" key="1">
    <source>
        <dbReference type="ARBA" id="ARBA00022448"/>
    </source>
</evidence>
<dbReference type="EMBL" id="LGYO01000044">
    <property type="protein sequence ID" value="KNZ40778.1"/>
    <property type="molecule type" value="Genomic_DNA"/>
</dbReference>
<dbReference type="AlphaFoldDB" id="A0A0L6TX01"/>
<dbReference type="RefSeq" id="WP_242852638.1">
    <property type="nucleotide sequence ID" value="NZ_LGYO01000044.1"/>
</dbReference>
<sequence length="259" mass="28780">MDLMLELNNISCGYNKMPIYEGINFKVHPGSIVCIMGRNGIGKTTLLKTILGSLNILNGSIILNGKDIFSYSNKERAQQIGYVPQSHIPPFPYSVRDVVVMGRTPHLSIFSVPGDSDYSRVDEILEKIGIGYLKEKIYTEISGGERQLVIIARALIQNPKILIMDEPTASLDYGNQIKIINTIKALSKEKISVIMTTHHPEQAFECADLVVAMTENKVISTGLPVEILTEELIEEIYGVKVTVQKINMEGKEKIICLSK</sequence>
<dbReference type="PANTHER" id="PTHR42734:SF19">
    <property type="entry name" value="IRON COMPOUNDS ABC TRANSPORTER, ATP-BINDING PROTEIN"/>
    <property type="match status" value="1"/>
</dbReference>
<dbReference type="Proteomes" id="UP000036873">
    <property type="component" value="Unassembled WGS sequence"/>
</dbReference>
<keyword evidence="2" id="KW-0547">Nucleotide-binding</keyword>
<evidence type="ECO:0000259" key="4">
    <source>
        <dbReference type="PROSITE" id="PS50893"/>
    </source>
</evidence>
<dbReference type="Pfam" id="PF00005">
    <property type="entry name" value="ABC_tran"/>
    <property type="match status" value="1"/>
</dbReference>
<dbReference type="InterPro" id="IPR003439">
    <property type="entry name" value="ABC_transporter-like_ATP-bd"/>
</dbReference>
<dbReference type="SUPFAM" id="SSF52540">
    <property type="entry name" value="P-loop containing nucleoside triphosphate hydrolases"/>
    <property type="match status" value="1"/>
</dbReference>
<dbReference type="Gene3D" id="3.40.50.300">
    <property type="entry name" value="P-loop containing nucleotide triphosphate hydrolases"/>
    <property type="match status" value="1"/>
</dbReference>
<dbReference type="InterPro" id="IPR050153">
    <property type="entry name" value="Metal_Ion_Import_ABC"/>
</dbReference>
<dbReference type="STRING" id="52689.AKG39_15870"/>
<dbReference type="InterPro" id="IPR003593">
    <property type="entry name" value="AAA+_ATPase"/>
</dbReference>
<dbReference type="FunFam" id="3.40.50.300:FF:000134">
    <property type="entry name" value="Iron-enterobactin ABC transporter ATP-binding protein"/>
    <property type="match status" value="1"/>
</dbReference>
<dbReference type="InterPro" id="IPR027417">
    <property type="entry name" value="P-loop_NTPase"/>
</dbReference>
<dbReference type="SMART" id="SM00382">
    <property type="entry name" value="AAA"/>
    <property type="match status" value="1"/>
</dbReference>
<dbReference type="GO" id="GO:0005524">
    <property type="term" value="F:ATP binding"/>
    <property type="evidence" value="ECO:0007669"/>
    <property type="project" value="UniProtKB-KW"/>
</dbReference>
<feature type="domain" description="ABC transporter" evidence="4">
    <location>
        <begin position="5"/>
        <end position="240"/>
    </location>
</feature>
<proteinExistence type="predicted"/>
<comment type="caution">
    <text evidence="5">The sequence shown here is derived from an EMBL/GenBank/DDBJ whole genome shotgun (WGS) entry which is preliminary data.</text>
</comment>
<dbReference type="PATRIC" id="fig|52689.4.peg.2703"/>
<dbReference type="PROSITE" id="PS50893">
    <property type="entry name" value="ABC_TRANSPORTER_2"/>
    <property type="match status" value="1"/>
</dbReference>